<reference evidence="1" key="1">
    <citation type="submission" date="2021-08" db="EMBL/GenBank/DDBJ databases">
        <title>Chromosome-Level Trichoderma cornu-damae using Hi-C Data.</title>
        <authorList>
            <person name="Kim C.S."/>
        </authorList>
    </citation>
    <scope>NUCLEOTIDE SEQUENCE</scope>
    <source>
        <strain evidence="1">KA19-0412C</strain>
    </source>
</reference>
<evidence type="ECO:0000313" key="1">
    <source>
        <dbReference type="EMBL" id="KAH6605458.1"/>
    </source>
</evidence>
<dbReference type="AlphaFoldDB" id="A0A9P8QMN4"/>
<dbReference type="InterPro" id="IPR047975">
    <property type="entry name" value="Heme_bind_FMP"/>
</dbReference>
<gene>
    <name evidence="1" type="ORF">Trco_007165</name>
</gene>
<accession>A0A9P8QMN4</accession>
<dbReference type="Proteomes" id="UP000827724">
    <property type="component" value="Unassembled WGS sequence"/>
</dbReference>
<comment type="caution">
    <text evidence="1">The sequence shown here is derived from an EMBL/GenBank/DDBJ whole genome shotgun (WGS) entry which is preliminary data.</text>
</comment>
<proteinExistence type="predicted"/>
<keyword evidence="2" id="KW-1185">Reference proteome</keyword>
<organism evidence="1 2">
    <name type="scientific">Trichoderma cornu-damae</name>
    <dbReference type="NCBI Taxonomy" id="654480"/>
    <lineage>
        <taxon>Eukaryota</taxon>
        <taxon>Fungi</taxon>
        <taxon>Dikarya</taxon>
        <taxon>Ascomycota</taxon>
        <taxon>Pezizomycotina</taxon>
        <taxon>Sordariomycetes</taxon>
        <taxon>Hypocreomycetidae</taxon>
        <taxon>Hypocreales</taxon>
        <taxon>Hypocreaceae</taxon>
        <taxon>Trichoderma</taxon>
    </lineage>
</organism>
<dbReference type="NCBIfam" id="NF040572">
    <property type="entry name" value="heme_bind_FMP"/>
    <property type="match status" value="1"/>
</dbReference>
<protein>
    <submittedName>
        <fullName evidence="1">Uncharacterized protein</fullName>
    </submittedName>
</protein>
<sequence>MTFGFRFGEPLLPKVSPPIESEAEAIVASVADGLVATSVEFADVLKTNVVAVTSLDVLQKFRGTFSGFGFNTIFRPNNTKTPTQLPIQPDPKEATDNVLQLSLTSESMAFSTELGDVPNRGLEGQGDIVLNGIFYTQTIIDTTLVERAQPVIHFEPGLWMRVPESKDMPKLSASYNRMASIPHGTTINAQGFEPSVTSKGPPNIPVVSITPHTISKKTPVPFRNQDFNINDTHRLPQNLQPFKQAGTITPAILEDPNTILRNANAGKTIVENTTFTVVSEPVNPNLGGGTSNIGFLVGTDAGINTTSAVNRSGNANAARVSAQYWISKVRAEINLKPGQKTASPAAKGPRDAVPKFEVDIQVQKAETVTVEYDQIQYSQNVDLNFNTLTWPHVTVATLAPTMNHKLSEVIVRH</sequence>
<dbReference type="OrthoDB" id="1933717at2759"/>
<evidence type="ECO:0000313" key="2">
    <source>
        <dbReference type="Proteomes" id="UP000827724"/>
    </source>
</evidence>
<dbReference type="EMBL" id="JAIWOZ010000005">
    <property type="protein sequence ID" value="KAH6605458.1"/>
    <property type="molecule type" value="Genomic_DNA"/>
</dbReference>
<name>A0A9P8QMN4_9HYPO</name>